<reference evidence="1 2" key="1">
    <citation type="submission" date="2015-05" db="EMBL/GenBank/DDBJ databases">
        <title>Genome sequencing and analysis of members of genus Stenotrophomonas.</title>
        <authorList>
            <person name="Patil P.P."/>
            <person name="Midha S."/>
            <person name="Patil P.B."/>
        </authorList>
    </citation>
    <scope>NUCLEOTIDE SEQUENCE [LARGE SCALE GENOMIC DNA]</scope>
    <source>
        <strain evidence="1 2">DSM 18929</strain>
    </source>
</reference>
<protein>
    <recommendedName>
        <fullName evidence="3">DUF551 domain-containing protein</fullName>
    </recommendedName>
</protein>
<comment type="caution">
    <text evidence="1">The sequence shown here is derived from an EMBL/GenBank/DDBJ whole genome shotgun (WGS) entry which is preliminary data.</text>
</comment>
<dbReference type="AlphaFoldDB" id="A0A0R0CFG1"/>
<dbReference type="PATRIC" id="fig|405444.3.peg.3752"/>
<keyword evidence="2" id="KW-1185">Reference proteome</keyword>
<evidence type="ECO:0008006" key="3">
    <source>
        <dbReference type="Google" id="ProtNLM"/>
    </source>
</evidence>
<dbReference type="STRING" id="405444.ABB26_05200"/>
<proteinExistence type="predicted"/>
<organism evidence="1 2">
    <name type="scientific">Stenotrophomonas humi</name>
    <dbReference type="NCBI Taxonomy" id="405444"/>
    <lineage>
        <taxon>Bacteria</taxon>
        <taxon>Pseudomonadati</taxon>
        <taxon>Pseudomonadota</taxon>
        <taxon>Gammaproteobacteria</taxon>
        <taxon>Lysobacterales</taxon>
        <taxon>Lysobacteraceae</taxon>
        <taxon>Stenotrophomonas</taxon>
    </lineage>
</organism>
<sequence>MSNNGWMPIESAPKDGSAITVYDMYQTDFKKNSNGIYRQTGRDGYGVVTAWFKDGAWLMHSRDGVVIACTNPAHWMPIPAPPTGEDE</sequence>
<evidence type="ECO:0000313" key="1">
    <source>
        <dbReference type="EMBL" id="KRG65202.1"/>
    </source>
</evidence>
<dbReference type="EMBL" id="LDJI01000009">
    <property type="protein sequence ID" value="KRG65202.1"/>
    <property type="molecule type" value="Genomic_DNA"/>
</dbReference>
<dbReference type="RefSeq" id="WP_057632607.1">
    <property type="nucleotide sequence ID" value="NZ_LDJI01000009.1"/>
</dbReference>
<evidence type="ECO:0000313" key="2">
    <source>
        <dbReference type="Proteomes" id="UP000050864"/>
    </source>
</evidence>
<accession>A0A0R0CFG1</accession>
<dbReference type="OrthoDB" id="6054503at2"/>
<name>A0A0R0CFG1_9GAMM</name>
<dbReference type="Proteomes" id="UP000050864">
    <property type="component" value="Unassembled WGS sequence"/>
</dbReference>
<gene>
    <name evidence="1" type="ORF">ABB26_05200</name>
</gene>